<dbReference type="RefSeq" id="WP_212999806.1">
    <property type="nucleotide sequence ID" value="NZ_BAAATW010000005.1"/>
</dbReference>
<evidence type="ECO:0000313" key="3">
    <source>
        <dbReference type="EMBL" id="GIM76710.1"/>
    </source>
</evidence>
<organism evidence="3 4">
    <name type="scientific">Winogradskya consettensis</name>
    <dbReference type="NCBI Taxonomy" id="113560"/>
    <lineage>
        <taxon>Bacteria</taxon>
        <taxon>Bacillati</taxon>
        <taxon>Actinomycetota</taxon>
        <taxon>Actinomycetes</taxon>
        <taxon>Micromonosporales</taxon>
        <taxon>Micromonosporaceae</taxon>
        <taxon>Winogradskya</taxon>
    </lineage>
</organism>
<dbReference type="SUPFAM" id="SSF50118">
    <property type="entry name" value="Cell growth inhibitor/plasmid maintenance toxic component"/>
    <property type="match status" value="1"/>
</dbReference>
<dbReference type="AlphaFoldDB" id="A0A919SPP8"/>
<proteinExistence type="predicted"/>
<evidence type="ECO:0000256" key="1">
    <source>
        <dbReference type="SAM" id="MobiDB-lite"/>
    </source>
</evidence>
<dbReference type="Pfam" id="PF08940">
    <property type="entry name" value="DUF1918"/>
    <property type="match status" value="1"/>
</dbReference>
<keyword evidence="4" id="KW-1185">Reference proteome</keyword>
<dbReference type="Proteomes" id="UP000680865">
    <property type="component" value="Unassembled WGS sequence"/>
</dbReference>
<feature type="domain" description="DUF1918" evidence="2">
    <location>
        <begin position="1"/>
        <end position="58"/>
    </location>
</feature>
<evidence type="ECO:0000313" key="4">
    <source>
        <dbReference type="Proteomes" id="UP000680865"/>
    </source>
</evidence>
<dbReference type="EMBL" id="BOQP01000028">
    <property type="protein sequence ID" value="GIM76710.1"/>
    <property type="molecule type" value="Genomic_DNA"/>
</dbReference>
<protein>
    <recommendedName>
        <fullName evidence="2">DUF1918 domain-containing protein</fullName>
    </recommendedName>
</protein>
<evidence type="ECO:0000259" key="2">
    <source>
        <dbReference type="Pfam" id="PF08940"/>
    </source>
</evidence>
<comment type="caution">
    <text evidence="3">The sequence shown here is derived from an EMBL/GenBank/DDBJ whole genome shotgun (WGS) entry which is preliminary data.</text>
</comment>
<gene>
    <name evidence="3" type="ORF">Aco04nite_51710</name>
</gene>
<dbReference type="InterPro" id="IPR015035">
    <property type="entry name" value="DUF1918"/>
</dbReference>
<reference evidence="3" key="1">
    <citation type="submission" date="2021-03" db="EMBL/GenBank/DDBJ databases">
        <title>Whole genome shotgun sequence of Actinoplanes consettensis NBRC 14913.</title>
        <authorList>
            <person name="Komaki H."/>
            <person name="Tamura T."/>
        </authorList>
    </citation>
    <scope>NUCLEOTIDE SEQUENCE</scope>
    <source>
        <strain evidence="3">NBRC 14913</strain>
    </source>
</reference>
<sequence length="80" mass="8545">MFAQVGDRITVDGTSTADGRRVGTVIAVRHDDGAPPYEVRWLDDGRKSLIFPGEEARIERGDSTGSNSADSDVPADANRA</sequence>
<name>A0A919SPP8_9ACTN</name>
<accession>A0A919SPP8</accession>
<dbReference type="Gene3D" id="2.30.30.440">
    <property type="entry name" value="Domain of unknown function DUF1918"/>
    <property type="match status" value="1"/>
</dbReference>
<feature type="region of interest" description="Disordered" evidence="1">
    <location>
        <begin position="55"/>
        <end position="80"/>
    </location>
</feature>